<dbReference type="CDD" id="cd09871">
    <property type="entry name" value="PIN_MtVapC28-VapC30-like"/>
    <property type="match status" value="1"/>
</dbReference>
<evidence type="ECO:0000256" key="2">
    <source>
        <dbReference type="ARBA" id="ARBA00022722"/>
    </source>
</evidence>
<dbReference type="InterPro" id="IPR029060">
    <property type="entry name" value="PIN-like_dom_sf"/>
</dbReference>
<gene>
    <name evidence="5" type="primary">vapC</name>
    <name evidence="7" type="ORF">ABGN05_16250</name>
</gene>
<evidence type="ECO:0000313" key="7">
    <source>
        <dbReference type="EMBL" id="MEX0407219.1"/>
    </source>
</evidence>
<evidence type="ECO:0000256" key="1">
    <source>
        <dbReference type="ARBA" id="ARBA00022649"/>
    </source>
</evidence>
<keyword evidence="5" id="KW-0460">Magnesium</keyword>
<comment type="similarity">
    <text evidence="5">Belongs to the PINc/VapC protein family.</text>
</comment>
<dbReference type="EMBL" id="JBDPGJ010000003">
    <property type="protein sequence ID" value="MEX0407219.1"/>
    <property type="molecule type" value="Genomic_DNA"/>
</dbReference>
<keyword evidence="8" id="KW-1185">Reference proteome</keyword>
<keyword evidence="3 5" id="KW-0479">Metal-binding</keyword>
<accession>A0ABV3SKB5</accession>
<keyword evidence="2 5" id="KW-0540">Nuclease</keyword>
<dbReference type="InterPro" id="IPR002716">
    <property type="entry name" value="PIN_dom"/>
</dbReference>
<comment type="cofactor">
    <cofactor evidence="5">
        <name>Mg(2+)</name>
        <dbReference type="ChEBI" id="CHEBI:18420"/>
    </cofactor>
</comment>
<organism evidence="7 8">
    <name type="scientific">Aquibium pacificus</name>
    <dbReference type="NCBI Taxonomy" id="3153579"/>
    <lineage>
        <taxon>Bacteria</taxon>
        <taxon>Pseudomonadati</taxon>
        <taxon>Pseudomonadota</taxon>
        <taxon>Alphaproteobacteria</taxon>
        <taxon>Hyphomicrobiales</taxon>
        <taxon>Phyllobacteriaceae</taxon>
        <taxon>Aquibium</taxon>
    </lineage>
</organism>
<reference evidence="7 8" key="1">
    <citation type="submission" date="2024-05" db="EMBL/GenBank/DDBJ databases">
        <authorList>
            <person name="Jiang F."/>
        </authorList>
    </citation>
    <scope>NUCLEOTIDE SEQUENCE [LARGE SCALE GENOMIC DNA]</scope>
    <source>
        <strain evidence="7 8">LZ166</strain>
    </source>
</reference>
<dbReference type="EC" id="3.1.-.-" evidence="5"/>
<name>A0ABV3SKB5_9HYPH</name>
<feature type="binding site" evidence="5">
    <location>
        <position position="4"/>
    </location>
    <ligand>
        <name>Mg(2+)</name>
        <dbReference type="ChEBI" id="CHEBI:18420"/>
    </ligand>
</feature>
<feature type="domain" description="PIN" evidence="6">
    <location>
        <begin position="1"/>
        <end position="128"/>
    </location>
</feature>
<keyword evidence="5" id="KW-0800">Toxin</keyword>
<keyword evidence="1 5" id="KW-1277">Toxin-antitoxin system</keyword>
<dbReference type="HAMAP" id="MF_00265">
    <property type="entry name" value="VapC_Nob1"/>
    <property type="match status" value="1"/>
</dbReference>
<keyword evidence="4 5" id="KW-0378">Hydrolase</keyword>
<evidence type="ECO:0000256" key="5">
    <source>
        <dbReference type="HAMAP-Rule" id="MF_00265"/>
    </source>
</evidence>
<dbReference type="Pfam" id="PF01850">
    <property type="entry name" value="PIN"/>
    <property type="match status" value="1"/>
</dbReference>
<evidence type="ECO:0000256" key="3">
    <source>
        <dbReference type="ARBA" id="ARBA00022723"/>
    </source>
</evidence>
<comment type="function">
    <text evidence="5">Toxic component of a toxin-antitoxin (TA) system. An RNase.</text>
</comment>
<proteinExistence type="inferred from homology"/>
<sequence>MFLDSSALVAMLVPEGDGHRLAAELQSSSDPVTTPMAVVESVLGLRKHRAAPLSELAVEVTEFLIRGGVTVLEIPEDIHFGVLMAYERYGKGSQHPARLNLGDCFSYAMAKRLGIPLLYKGNDFARTDLA</sequence>
<dbReference type="Gene3D" id="3.40.50.1010">
    <property type="entry name" value="5'-nuclease"/>
    <property type="match status" value="1"/>
</dbReference>
<dbReference type="InterPro" id="IPR022907">
    <property type="entry name" value="VapC_family"/>
</dbReference>
<dbReference type="RefSeq" id="WP_367955085.1">
    <property type="nucleotide sequence ID" value="NZ_JBDPGJ010000003.1"/>
</dbReference>
<feature type="binding site" evidence="5">
    <location>
        <position position="103"/>
    </location>
    <ligand>
        <name>Mg(2+)</name>
        <dbReference type="ChEBI" id="CHEBI:18420"/>
    </ligand>
</feature>
<protein>
    <recommendedName>
        <fullName evidence="5">Ribonuclease VapC</fullName>
        <shortName evidence="5">RNase VapC</shortName>
        <ecNumber evidence="5">3.1.-.-</ecNumber>
    </recommendedName>
    <alternativeName>
        <fullName evidence="5">Toxin VapC</fullName>
    </alternativeName>
</protein>
<evidence type="ECO:0000313" key="8">
    <source>
        <dbReference type="Proteomes" id="UP001556692"/>
    </source>
</evidence>
<evidence type="ECO:0000259" key="6">
    <source>
        <dbReference type="Pfam" id="PF01850"/>
    </source>
</evidence>
<evidence type="ECO:0000256" key="4">
    <source>
        <dbReference type="ARBA" id="ARBA00022801"/>
    </source>
</evidence>
<dbReference type="Proteomes" id="UP001556692">
    <property type="component" value="Unassembled WGS sequence"/>
</dbReference>
<comment type="caution">
    <text evidence="7">The sequence shown here is derived from an EMBL/GenBank/DDBJ whole genome shotgun (WGS) entry which is preliminary data.</text>
</comment>
<dbReference type="SUPFAM" id="SSF88723">
    <property type="entry name" value="PIN domain-like"/>
    <property type="match status" value="1"/>
</dbReference>